<reference evidence="6" key="2">
    <citation type="submission" date="2014-01" db="EMBL/GenBank/DDBJ databases">
        <title>Evolution of pathogenesis and genome organization in the Tremellales.</title>
        <authorList>
            <person name="Cuomo C."/>
            <person name="Litvintseva A."/>
            <person name="Heitman J."/>
            <person name="Chen Y."/>
            <person name="Sun S."/>
            <person name="Springer D."/>
            <person name="Dromer F."/>
            <person name="Young S."/>
            <person name="Zeng Q."/>
            <person name="Chapman S."/>
            <person name="Gujja S."/>
            <person name="Saif S."/>
            <person name="Birren B."/>
        </authorList>
    </citation>
    <scope>NUCLEOTIDE SEQUENCE</scope>
    <source>
        <strain evidence="6">CBS 10118</strain>
    </source>
</reference>
<dbReference type="OrthoDB" id="3358017at2759"/>
<name>A0A1B9GCS4_9TREE</name>
<feature type="transmembrane region" description="Helical" evidence="5">
    <location>
        <begin position="78"/>
        <end position="103"/>
    </location>
</feature>
<evidence type="ECO:0000256" key="1">
    <source>
        <dbReference type="ARBA" id="ARBA00004141"/>
    </source>
</evidence>
<evidence type="ECO:0000256" key="5">
    <source>
        <dbReference type="SAM" id="Phobius"/>
    </source>
</evidence>
<keyword evidence="3 5" id="KW-1133">Transmembrane helix</keyword>
<evidence type="ECO:0000256" key="4">
    <source>
        <dbReference type="ARBA" id="ARBA00023136"/>
    </source>
</evidence>
<dbReference type="Pfam" id="PF04479">
    <property type="entry name" value="RTA1"/>
    <property type="match status" value="1"/>
</dbReference>
<organism evidence="6">
    <name type="scientific">Kwoniella bestiolae CBS 10118</name>
    <dbReference type="NCBI Taxonomy" id="1296100"/>
    <lineage>
        <taxon>Eukaryota</taxon>
        <taxon>Fungi</taxon>
        <taxon>Dikarya</taxon>
        <taxon>Basidiomycota</taxon>
        <taxon>Agaricomycotina</taxon>
        <taxon>Tremellomycetes</taxon>
        <taxon>Tremellales</taxon>
        <taxon>Cryptococcaceae</taxon>
        <taxon>Kwoniella</taxon>
    </lineage>
</organism>
<keyword evidence="4 5" id="KW-0472">Membrane</keyword>
<dbReference type="VEuPathDB" id="FungiDB:I302_00312"/>
<dbReference type="PANTHER" id="PTHR31465">
    <property type="entry name" value="PROTEIN RTA1-RELATED"/>
    <property type="match status" value="1"/>
</dbReference>
<dbReference type="InterPro" id="IPR007568">
    <property type="entry name" value="RTA1"/>
</dbReference>
<feature type="transmembrane region" description="Helical" evidence="5">
    <location>
        <begin position="51"/>
        <end position="72"/>
    </location>
</feature>
<evidence type="ECO:0000256" key="3">
    <source>
        <dbReference type="ARBA" id="ARBA00022989"/>
    </source>
</evidence>
<comment type="subcellular location">
    <subcellularLocation>
        <location evidence="1">Membrane</location>
        <topology evidence="1">Multi-pass membrane protein</topology>
    </subcellularLocation>
</comment>
<keyword evidence="2 5" id="KW-0812">Transmembrane</keyword>
<feature type="transmembrane region" description="Helical" evidence="5">
    <location>
        <begin position="237"/>
        <end position="259"/>
    </location>
</feature>
<protein>
    <recommendedName>
        <fullName evidence="7">RTA1 domain-containing protein</fullName>
    </recommendedName>
</protein>
<dbReference type="EMBL" id="KI894018">
    <property type="protein sequence ID" value="OCF28823.1"/>
    <property type="molecule type" value="Genomic_DNA"/>
</dbReference>
<dbReference type="AlphaFoldDB" id="A0A1B9GCS4"/>
<dbReference type="GO" id="GO:0016020">
    <property type="term" value="C:membrane"/>
    <property type="evidence" value="ECO:0007669"/>
    <property type="project" value="UniProtKB-SubCell"/>
</dbReference>
<proteinExistence type="predicted"/>
<evidence type="ECO:0000256" key="2">
    <source>
        <dbReference type="ARBA" id="ARBA00022692"/>
    </source>
</evidence>
<feature type="transmembrane region" description="Helical" evidence="5">
    <location>
        <begin position="200"/>
        <end position="217"/>
    </location>
</feature>
<dbReference type="PANTHER" id="PTHR31465:SF1">
    <property type="entry name" value="PROTEIN RTA1-RELATED"/>
    <property type="match status" value="1"/>
</dbReference>
<reference evidence="6" key="1">
    <citation type="submission" date="2013-07" db="EMBL/GenBank/DDBJ databases">
        <title>The Genome Sequence of Cryptococcus bestiolae CBS10118.</title>
        <authorList>
            <consortium name="The Broad Institute Genome Sequencing Platform"/>
            <person name="Cuomo C."/>
            <person name="Litvintseva A."/>
            <person name="Chen Y."/>
            <person name="Heitman J."/>
            <person name="Sun S."/>
            <person name="Springer D."/>
            <person name="Dromer F."/>
            <person name="Young S.K."/>
            <person name="Zeng Q."/>
            <person name="Gargeya S."/>
            <person name="Fitzgerald M."/>
            <person name="Abouelleil A."/>
            <person name="Alvarado L."/>
            <person name="Berlin A.M."/>
            <person name="Chapman S.B."/>
            <person name="Dewar J."/>
            <person name="Goldberg J."/>
            <person name="Griggs A."/>
            <person name="Gujja S."/>
            <person name="Hansen M."/>
            <person name="Howarth C."/>
            <person name="Imamovic A."/>
            <person name="Larimer J."/>
            <person name="McCowan C."/>
            <person name="Murphy C."/>
            <person name="Pearson M."/>
            <person name="Priest M."/>
            <person name="Roberts A."/>
            <person name="Saif S."/>
            <person name="Shea T."/>
            <person name="Sykes S."/>
            <person name="Wortman J."/>
            <person name="Nusbaum C."/>
            <person name="Birren B."/>
        </authorList>
    </citation>
    <scope>NUCLEOTIDE SEQUENCE [LARGE SCALE GENOMIC DNA]</scope>
    <source>
        <strain evidence="6">CBS 10118</strain>
    </source>
</reference>
<feature type="transmembrane region" description="Helical" evidence="5">
    <location>
        <begin position="161"/>
        <end position="179"/>
    </location>
</feature>
<sequence length="275" mass="30594">MAPTTAGAVAIYNPNGPAAIIAFLVFGGVAGKLKDESSKGYFRFGKPRPKFALQTILGTTFMALGFICRFSRRNHINAWSWLFETLFILISPCAFLAQMYGLVPRLATHLNAEQYLVIKGRVIVVLFVLVDITLVIAQLTGTALTITFGKLVSIGVKLTTAALWVQLAFFALYFCLAGISYRRLNRADPTWKYDPAVNRMFWLIIVSCVCLLIRSIYRVAEYTCGADSKLAQSEPAFYLLDSVPMLIIVSLFLAFWPPLCLEVPKPSRLNDVQMT</sequence>
<feature type="transmembrane region" description="Helical" evidence="5">
    <location>
        <begin position="12"/>
        <end position="30"/>
    </location>
</feature>
<gene>
    <name evidence="6" type="ORF">I302_00312</name>
</gene>
<dbReference type="STRING" id="1296100.A0A1B9GCS4"/>
<feature type="transmembrane region" description="Helical" evidence="5">
    <location>
        <begin position="123"/>
        <end position="149"/>
    </location>
</feature>
<accession>A0A1B9GCS4</accession>
<evidence type="ECO:0000313" key="6">
    <source>
        <dbReference type="EMBL" id="OCF28823.1"/>
    </source>
</evidence>
<evidence type="ECO:0008006" key="7">
    <source>
        <dbReference type="Google" id="ProtNLM"/>
    </source>
</evidence>